<evidence type="ECO:0000259" key="7">
    <source>
        <dbReference type="PROSITE" id="PS50157"/>
    </source>
</evidence>
<evidence type="ECO:0000256" key="1">
    <source>
        <dbReference type="ARBA" id="ARBA00022723"/>
    </source>
</evidence>
<dbReference type="GO" id="GO:0000981">
    <property type="term" value="F:DNA-binding transcription factor activity, RNA polymerase II-specific"/>
    <property type="evidence" value="ECO:0007669"/>
    <property type="project" value="TreeGrafter"/>
</dbReference>
<reference evidence="8" key="1">
    <citation type="submission" date="2022-06" db="EMBL/GenBank/DDBJ databases">
        <authorList>
            <person name="Berger JAMES D."/>
            <person name="Berger JAMES D."/>
        </authorList>
    </citation>
    <scope>NUCLEOTIDE SEQUENCE [LARGE SCALE GENOMIC DNA]</scope>
</reference>
<organism evidence="8 9">
    <name type="scientific">Trichobilharzia regenti</name>
    <name type="common">Nasal bird schistosome</name>
    <dbReference type="NCBI Taxonomy" id="157069"/>
    <lineage>
        <taxon>Eukaryota</taxon>
        <taxon>Metazoa</taxon>
        <taxon>Spiralia</taxon>
        <taxon>Lophotrochozoa</taxon>
        <taxon>Platyhelminthes</taxon>
        <taxon>Trematoda</taxon>
        <taxon>Digenea</taxon>
        <taxon>Strigeidida</taxon>
        <taxon>Schistosomatoidea</taxon>
        <taxon>Schistosomatidae</taxon>
        <taxon>Trichobilharzia</taxon>
    </lineage>
</organism>
<dbReference type="InterPro" id="IPR050329">
    <property type="entry name" value="GLI_C2H2-zinc-finger"/>
</dbReference>
<dbReference type="SMART" id="SM00355">
    <property type="entry name" value="ZnF_C2H2"/>
    <property type="match status" value="3"/>
</dbReference>
<evidence type="ECO:0000256" key="6">
    <source>
        <dbReference type="SAM" id="MobiDB-lite"/>
    </source>
</evidence>
<feature type="domain" description="C2H2-type" evidence="7">
    <location>
        <begin position="518"/>
        <end position="547"/>
    </location>
</feature>
<evidence type="ECO:0000313" key="9">
    <source>
        <dbReference type="WBParaSite" id="TREG1_66110.1"/>
    </source>
</evidence>
<feature type="domain" description="C2H2-type" evidence="7">
    <location>
        <begin position="548"/>
        <end position="577"/>
    </location>
</feature>
<accession>A0AA85K879</accession>
<dbReference type="SUPFAM" id="SSF57667">
    <property type="entry name" value="beta-beta-alpha zinc fingers"/>
    <property type="match status" value="1"/>
</dbReference>
<dbReference type="PROSITE" id="PS50157">
    <property type="entry name" value="ZINC_FINGER_C2H2_2"/>
    <property type="match status" value="3"/>
</dbReference>
<reference evidence="9" key="2">
    <citation type="submission" date="2023-11" db="UniProtKB">
        <authorList>
            <consortium name="WormBaseParasite"/>
        </authorList>
    </citation>
    <scope>IDENTIFICATION</scope>
</reference>
<feature type="region of interest" description="Disordered" evidence="6">
    <location>
        <begin position="132"/>
        <end position="160"/>
    </location>
</feature>
<dbReference type="AlphaFoldDB" id="A0AA85K879"/>
<proteinExistence type="predicted"/>
<dbReference type="GO" id="GO:0045944">
    <property type="term" value="P:positive regulation of transcription by RNA polymerase II"/>
    <property type="evidence" value="ECO:0007669"/>
    <property type="project" value="UniProtKB-ARBA"/>
</dbReference>
<dbReference type="GO" id="GO:0008270">
    <property type="term" value="F:zinc ion binding"/>
    <property type="evidence" value="ECO:0007669"/>
    <property type="project" value="UniProtKB-KW"/>
</dbReference>
<evidence type="ECO:0000256" key="3">
    <source>
        <dbReference type="ARBA" id="ARBA00022771"/>
    </source>
</evidence>
<evidence type="ECO:0000256" key="5">
    <source>
        <dbReference type="PROSITE-ProRule" id="PRU00042"/>
    </source>
</evidence>
<keyword evidence="4" id="KW-0862">Zinc</keyword>
<name>A0AA85K879_TRIRE</name>
<keyword evidence="3 5" id="KW-0863">Zinc-finger</keyword>
<evidence type="ECO:0000256" key="2">
    <source>
        <dbReference type="ARBA" id="ARBA00022737"/>
    </source>
</evidence>
<protein>
    <recommendedName>
        <fullName evidence="7">C2H2-type domain-containing protein</fullName>
    </recommendedName>
</protein>
<dbReference type="InterPro" id="IPR013087">
    <property type="entry name" value="Znf_C2H2_type"/>
</dbReference>
<dbReference type="GO" id="GO:0000978">
    <property type="term" value="F:RNA polymerase II cis-regulatory region sequence-specific DNA binding"/>
    <property type="evidence" value="ECO:0007669"/>
    <property type="project" value="TreeGrafter"/>
</dbReference>
<feature type="region of interest" description="Disordered" evidence="6">
    <location>
        <begin position="42"/>
        <end position="67"/>
    </location>
</feature>
<keyword evidence="1" id="KW-0479">Metal-binding</keyword>
<sequence>MSSTQNSWKSMKSEGAILTRLLHSPSNYLHHQVVDNDEIVIVQPTDREEDGRRGEEEEEREKQTSITIEVGEDVGEELTDEDGEMITIQPSPSISSTNSTSTSHLVNTLVNSTLNEIPVRFLTTQSSSKPVNILPVNDTSQTLSTSTRGRGAPPQSLSFRPILPAESTRSTSLRNPCIVSNSTLPTLWLRSSDTNTTIGITVPGGVRSHTDLTSVLAQSAAVMHCSTRNIINRSPGAICCTPSVPENTTDDNSGNNAINNTAPGIISCDSNSSGSSGVCVDGGIKIPTTSVLPNLSRESSGGDYLILDVNTNTQQTLNGIPHPGASFNTKSVNELHRYQCAYPDCVEVYSNVHRQKESVEWDNGKRRYVCRERDCGAAFVRFYVAKLHALTHRVDRKISTRLSEYTVYVQHLMNGKNSGVGGERTVVSPRNLGPTIPTDTTTITITSTATTTTTTSTINIPSPITLLKSPSQFSKHIETCKCRKCRWLPHARPPNSKPSPRIPPITHINGKNCIAFPRSCPWKTCSKIYGSFRDLIHHIYRHTGERPFVCDECERTFIRKRDLLRHRNDHSRGGEQPRSLFRISDSFTGNKSTS</sequence>
<dbReference type="Gene3D" id="3.30.160.60">
    <property type="entry name" value="Classic Zinc Finger"/>
    <property type="match status" value="1"/>
</dbReference>
<evidence type="ECO:0000313" key="8">
    <source>
        <dbReference type="Proteomes" id="UP000050795"/>
    </source>
</evidence>
<dbReference type="PROSITE" id="PS00028">
    <property type="entry name" value="ZINC_FINGER_C2H2_1"/>
    <property type="match status" value="3"/>
</dbReference>
<dbReference type="PANTHER" id="PTHR19818:SF139">
    <property type="entry name" value="PAIR-RULE PROTEIN ODD-PAIRED"/>
    <property type="match status" value="1"/>
</dbReference>
<feature type="domain" description="C2H2-type" evidence="7">
    <location>
        <begin position="368"/>
        <end position="397"/>
    </location>
</feature>
<dbReference type="WBParaSite" id="TREG1_66110.1">
    <property type="protein sequence ID" value="TREG1_66110.1"/>
    <property type="gene ID" value="TREG1_66110"/>
</dbReference>
<dbReference type="Proteomes" id="UP000050795">
    <property type="component" value="Unassembled WGS sequence"/>
</dbReference>
<feature type="region of interest" description="Disordered" evidence="6">
    <location>
        <begin position="568"/>
        <end position="594"/>
    </location>
</feature>
<feature type="compositionally biased region" description="Polar residues" evidence="6">
    <location>
        <begin position="585"/>
        <end position="594"/>
    </location>
</feature>
<evidence type="ECO:0000256" key="4">
    <source>
        <dbReference type="ARBA" id="ARBA00022833"/>
    </source>
</evidence>
<keyword evidence="2" id="KW-0677">Repeat</keyword>
<dbReference type="GO" id="GO:0005634">
    <property type="term" value="C:nucleus"/>
    <property type="evidence" value="ECO:0007669"/>
    <property type="project" value="UniProtKB-ARBA"/>
</dbReference>
<keyword evidence="8" id="KW-1185">Reference proteome</keyword>
<feature type="compositionally biased region" description="Polar residues" evidence="6">
    <location>
        <begin position="137"/>
        <end position="148"/>
    </location>
</feature>
<dbReference type="FunFam" id="3.30.160.60:FF:000446">
    <property type="entry name" value="Zinc finger protein"/>
    <property type="match status" value="1"/>
</dbReference>
<dbReference type="PANTHER" id="PTHR19818">
    <property type="entry name" value="ZINC FINGER PROTEIN ZIC AND GLI"/>
    <property type="match status" value="1"/>
</dbReference>
<dbReference type="InterPro" id="IPR036236">
    <property type="entry name" value="Znf_C2H2_sf"/>
</dbReference>
<feature type="compositionally biased region" description="Basic and acidic residues" evidence="6">
    <location>
        <begin position="45"/>
        <end position="63"/>
    </location>
</feature>